<keyword evidence="2" id="KW-0813">Transport</keyword>
<dbReference type="OrthoDB" id="10054429at2759"/>
<dbReference type="EMBL" id="CENE01000003">
    <property type="protein sequence ID" value="CEQ39368.1"/>
    <property type="molecule type" value="Genomic_DNA"/>
</dbReference>
<dbReference type="InterPro" id="IPR002293">
    <property type="entry name" value="AA/rel_permease1"/>
</dbReference>
<name>A0A0D6EHV8_SPOSA</name>
<feature type="compositionally biased region" description="Low complexity" evidence="6">
    <location>
        <begin position="38"/>
        <end position="53"/>
    </location>
</feature>
<evidence type="ECO:0000256" key="5">
    <source>
        <dbReference type="ARBA" id="ARBA00023136"/>
    </source>
</evidence>
<feature type="transmembrane region" description="Helical" evidence="7">
    <location>
        <begin position="336"/>
        <end position="357"/>
    </location>
</feature>
<evidence type="ECO:0000313" key="9">
    <source>
        <dbReference type="Proteomes" id="UP000243876"/>
    </source>
</evidence>
<feature type="transmembrane region" description="Helical" evidence="7">
    <location>
        <begin position="404"/>
        <end position="426"/>
    </location>
</feature>
<feature type="compositionally biased region" description="Basic and acidic residues" evidence="6">
    <location>
        <begin position="15"/>
        <end position="33"/>
    </location>
</feature>
<protein>
    <submittedName>
        <fullName evidence="8">SPOSA6832_00890-mRNA-1:cds</fullName>
    </submittedName>
</protein>
<organism evidence="8 9">
    <name type="scientific">Sporidiobolus salmonicolor</name>
    <name type="common">Yeast-like fungus</name>
    <name type="synonym">Sporobolomyces salmonicolor</name>
    <dbReference type="NCBI Taxonomy" id="5005"/>
    <lineage>
        <taxon>Eukaryota</taxon>
        <taxon>Fungi</taxon>
        <taxon>Dikarya</taxon>
        <taxon>Basidiomycota</taxon>
        <taxon>Pucciniomycotina</taxon>
        <taxon>Microbotryomycetes</taxon>
        <taxon>Sporidiobolales</taxon>
        <taxon>Sporidiobolaceae</taxon>
        <taxon>Sporobolomyces</taxon>
    </lineage>
</organism>
<feature type="transmembrane region" description="Helical" evidence="7">
    <location>
        <begin position="486"/>
        <end position="508"/>
    </location>
</feature>
<proteinExistence type="predicted"/>
<feature type="transmembrane region" description="Helical" evidence="7">
    <location>
        <begin position="438"/>
        <end position="462"/>
    </location>
</feature>
<evidence type="ECO:0000256" key="7">
    <source>
        <dbReference type="SAM" id="Phobius"/>
    </source>
</evidence>
<feature type="compositionally biased region" description="Basic and acidic residues" evidence="6">
    <location>
        <begin position="708"/>
        <end position="717"/>
    </location>
</feature>
<evidence type="ECO:0000256" key="2">
    <source>
        <dbReference type="ARBA" id="ARBA00022448"/>
    </source>
</evidence>
<feature type="transmembrane region" description="Helical" evidence="7">
    <location>
        <begin position="539"/>
        <end position="564"/>
    </location>
</feature>
<feature type="compositionally biased region" description="Basic residues" evidence="6">
    <location>
        <begin position="786"/>
        <end position="795"/>
    </location>
</feature>
<feature type="transmembrane region" description="Helical" evidence="7">
    <location>
        <begin position="312"/>
        <end position="329"/>
    </location>
</feature>
<evidence type="ECO:0000256" key="4">
    <source>
        <dbReference type="ARBA" id="ARBA00022989"/>
    </source>
</evidence>
<keyword evidence="4 7" id="KW-1133">Transmembrane helix</keyword>
<keyword evidence="5 7" id="KW-0472">Membrane</keyword>
<dbReference type="PANTHER" id="PTHR45649">
    <property type="entry name" value="AMINO-ACID PERMEASE BAT1"/>
    <property type="match status" value="1"/>
</dbReference>
<feature type="transmembrane region" description="Helical" evidence="7">
    <location>
        <begin position="638"/>
        <end position="660"/>
    </location>
</feature>
<dbReference type="PANTHER" id="PTHR45649:SF26">
    <property type="entry name" value="OS04G0435100 PROTEIN"/>
    <property type="match status" value="1"/>
</dbReference>
<dbReference type="Gene3D" id="1.20.1740.10">
    <property type="entry name" value="Amino acid/polyamine transporter I"/>
    <property type="match status" value="1"/>
</dbReference>
<feature type="transmembrane region" description="Helical" evidence="7">
    <location>
        <begin position="188"/>
        <end position="213"/>
    </location>
</feature>
<keyword evidence="3 7" id="KW-0812">Transmembrane</keyword>
<feature type="compositionally biased region" description="Basic and acidic residues" evidence="6">
    <location>
        <begin position="773"/>
        <end position="785"/>
    </location>
</feature>
<evidence type="ECO:0000256" key="1">
    <source>
        <dbReference type="ARBA" id="ARBA00004141"/>
    </source>
</evidence>
<comment type="subcellular location">
    <subcellularLocation>
        <location evidence="1">Membrane</location>
        <topology evidence="1">Multi-pass membrane protein</topology>
    </subcellularLocation>
</comment>
<feature type="compositionally biased region" description="Acidic residues" evidence="6">
    <location>
        <begin position="86"/>
        <end position="100"/>
    </location>
</feature>
<feature type="region of interest" description="Disordered" evidence="6">
    <location>
        <begin position="1"/>
        <end position="131"/>
    </location>
</feature>
<feature type="compositionally biased region" description="Low complexity" evidence="6">
    <location>
        <begin position="113"/>
        <end position="131"/>
    </location>
</feature>
<dbReference type="AlphaFoldDB" id="A0A0D6EHV8"/>
<reference evidence="9" key="1">
    <citation type="submission" date="2015-02" db="EMBL/GenBank/DDBJ databases">
        <authorList>
            <person name="Gon?alves P."/>
        </authorList>
    </citation>
    <scope>NUCLEOTIDE SEQUENCE [LARGE SCALE GENOMIC DNA]</scope>
</reference>
<dbReference type="GO" id="GO:0016020">
    <property type="term" value="C:membrane"/>
    <property type="evidence" value="ECO:0007669"/>
    <property type="project" value="UniProtKB-SubCell"/>
</dbReference>
<feature type="compositionally biased region" description="Low complexity" evidence="6">
    <location>
        <begin position="725"/>
        <end position="740"/>
    </location>
</feature>
<dbReference type="Pfam" id="PF13520">
    <property type="entry name" value="AA_permease_2"/>
    <property type="match status" value="1"/>
</dbReference>
<feature type="region of interest" description="Disordered" evidence="6">
    <location>
        <begin position="685"/>
        <end position="795"/>
    </location>
</feature>
<gene>
    <name evidence="8" type="primary">SPOSA6832_00890</name>
</gene>
<evidence type="ECO:0000256" key="6">
    <source>
        <dbReference type="SAM" id="MobiDB-lite"/>
    </source>
</evidence>
<dbReference type="GO" id="GO:0022857">
    <property type="term" value="F:transmembrane transporter activity"/>
    <property type="evidence" value="ECO:0007669"/>
    <property type="project" value="InterPro"/>
</dbReference>
<feature type="transmembrane region" description="Helical" evidence="7">
    <location>
        <begin position="244"/>
        <end position="260"/>
    </location>
</feature>
<evidence type="ECO:0000256" key="3">
    <source>
        <dbReference type="ARBA" id="ARBA00022692"/>
    </source>
</evidence>
<sequence length="795" mass="86132">MHASTSRTSLDDLAAQDKRSSLERRTGKQDKALEGVQRAGSASTPSASATGRRANLRKGKGRQWDVELAVVGADGTATSVKRGGDSDSEGSAWDDDDDSCSSDGSKPTVSLGPSTSIASHAPSAPSSPKLSKNPVLFSLAGEGGIEHDPTSTFRSWKSSITGRRSRNIDKKRLAALGFEEELHRDYDFWASFGVSLCNIGGLPGTVLGVLTALETGGGSMYAIFWPVSGLFMCCLAAVLGEMASTWPVAGAMFTWVFRLCRSKKSLDPWARYASWVTGSLLLCSHVLLQIVITWQFAHNLLGIVSIYTRNEYSFWVTGILIVAALVNSSRLSRSPWLWRCGGFLIIAFWIVINVTLLTQSKEIRYITFGTVYSDTKLTGARNFSSAKFVFTSYSNSTGFESKSYVYMLGWVLTCVATGMEASAHMAEDTKKPSRTVPLAMFWSVAATYLMGWVSICVLLATVDNVGLRPDLQPSISLIDNSVPRRYTTLILVLVLLSIVFQHVAQLLATSRFIWALSRESALPFSTFFRRLSSKHKQPLQAIWAVVGISVPALLLLAVNTSIIATTLLEGAGVTVVASWVTPIVLYLTCSRDVLRGDGRAKWTLRKASKSLAFCAALFCGVFLVMVCLPTGWPVTSLSVSYAAAVWLGVLILSSLAWVLYGNKHYSGPIKTTTRWTIGAEIDLPSSSSHGGTKKKSAAAQAHITTSAEHGRSAHVFEETEDTEMTGSSRVTGTSRSASATEMGTDWTEYTDDDDGEDEDEDVDEDGDEEEEEQGPRSEPSPDRSRGRSRGRGSAV</sequence>
<feature type="transmembrane region" description="Helical" evidence="7">
    <location>
        <begin position="220"/>
        <end position="238"/>
    </location>
</feature>
<keyword evidence="9" id="KW-1185">Reference proteome</keyword>
<feature type="transmembrane region" description="Helical" evidence="7">
    <location>
        <begin position="570"/>
        <end position="589"/>
    </location>
</feature>
<feature type="transmembrane region" description="Helical" evidence="7">
    <location>
        <begin position="272"/>
        <end position="292"/>
    </location>
</feature>
<feature type="transmembrane region" description="Helical" evidence="7">
    <location>
        <begin position="610"/>
        <end position="632"/>
    </location>
</feature>
<accession>A0A0D6EHV8</accession>
<dbReference type="Proteomes" id="UP000243876">
    <property type="component" value="Unassembled WGS sequence"/>
</dbReference>
<feature type="compositionally biased region" description="Acidic residues" evidence="6">
    <location>
        <begin position="748"/>
        <end position="772"/>
    </location>
</feature>
<evidence type="ECO:0000313" key="8">
    <source>
        <dbReference type="EMBL" id="CEQ39368.1"/>
    </source>
</evidence>